<keyword evidence="2" id="KW-1185">Reference proteome</keyword>
<feature type="non-terminal residue" evidence="1">
    <location>
        <position position="109"/>
    </location>
</feature>
<name>A0ACA9QMT7_9GLOM</name>
<organism evidence="1 2">
    <name type="scientific">Acaulospora colombiana</name>
    <dbReference type="NCBI Taxonomy" id="27376"/>
    <lineage>
        <taxon>Eukaryota</taxon>
        <taxon>Fungi</taxon>
        <taxon>Fungi incertae sedis</taxon>
        <taxon>Mucoromycota</taxon>
        <taxon>Glomeromycotina</taxon>
        <taxon>Glomeromycetes</taxon>
        <taxon>Diversisporales</taxon>
        <taxon>Acaulosporaceae</taxon>
        <taxon>Acaulospora</taxon>
    </lineage>
</organism>
<reference evidence="1" key="1">
    <citation type="submission" date="2021-06" db="EMBL/GenBank/DDBJ databases">
        <authorList>
            <person name="Kallberg Y."/>
            <person name="Tangrot J."/>
            <person name="Rosling A."/>
        </authorList>
    </citation>
    <scope>NUCLEOTIDE SEQUENCE</scope>
    <source>
        <strain evidence="1">CL356</strain>
    </source>
</reference>
<gene>
    <name evidence="1" type="ORF">ACOLOM_LOCUS13059</name>
</gene>
<accession>A0ACA9QMT7</accession>
<evidence type="ECO:0000313" key="2">
    <source>
        <dbReference type="Proteomes" id="UP000789525"/>
    </source>
</evidence>
<dbReference type="Proteomes" id="UP000789525">
    <property type="component" value="Unassembled WGS sequence"/>
</dbReference>
<comment type="caution">
    <text evidence="1">The sequence shown here is derived from an EMBL/GenBank/DDBJ whole genome shotgun (WGS) entry which is preliminary data.</text>
</comment>
<sequence>MNSKGKWNELKSSLSDYVYENRTKIFDSAMREAKNIEREIFKDSVKPLIRKGVIRLMTVTILGDSALICDSDKVGAPTTGTEMEKTKFEQVSKKLRTFEDDDGFCDEVL</sequence>
<dbReference type="EMBL" id="CAJVPT010057116">
    <property type="protein sequence ID" value="CAG8757934.1"/>
    <property type="molecule type" value="Genomic_DNA"/>
</dbReference>
<evidence type="ECO:0000313" key="1">
    <source>
        <dbReference type="EMBL" id="CAG8757934.1"/>
    </source>
</evidence>
<proteinExistence type="predicted"/>
<protein>
    <submittedName>
        <fullName evidence="1">13098_t:CDS:1</fullName>
    </submittedName>
</protein>